<evidence type="ECO:0000313" key="1">
    <source>
        <dbReference type="EMBL" id="KAH7978041.1"/>
    </source>
</evidence>
<keyword evidence="2" id="KW-1185">Reference proteome</keyword>
<reference evidence="1" key="1">
    <citation type="submission" date="2020-05" db="EMBL/GenBank/DDBJ databases">
        <title>Large-scale comparative analyses of tick genomes elucidate their genetic diversity and vector capacities.</title>
        <authorList>
            <person name="Jia N."/>
            <person name="Wang J."/>
            <person name="Shi W."/>
            <person name="Du L."/>
            <person name="Sun Y."/>
            <person name="Zhan W."/>
            <person name="Jiang J."/>
            <person name="Wang Q."/>
            <person name="Zhang B."/>
            <person name="Ji P."/>
            <person name="Sakyi L.B."/>
            <person name="Cui X."/>
            <person name="Yuan T."/>
            <person name="Jiang B."/>
            <person name="Yang W."/>
            <person name="Lam T.T.-Y."/>
            <person name="Chang Q."/>
            <person name="Ding S."/>
            <person name="Wang X."/>
            <person name="Zhu J."/>
            <person name="Ruan X."/>
            <person name="Zhao L."/>
            <person name="Wei J."/>
            <person name="Que T."/>
            <person name="Du C."/>
            <person name="Cheng J."/>
            <person name="Dai P."/>
            <person name="Han X."/>
            <person name="Huang E."/>
            <person name="Gao Y."/>
            <person name="Liu J."/>
            <person name="Shao H."/>
            <person name="Ye R."/>
            <person name="Li L."/>
            <person name="Wei W."/>
            <person name="Wang X."/>
            <person name="Wang C."/>
            <person name="Yang T."/>
            <person name="Huo Q."/>
            <person name="Li W."/>
            <person name="Guo W."/>
            <person name="Chen H."/>
            <person name="Zhou L."/>
            <person name="Ni X."/>
            <person name="Tian J."/>
            <person name="Zhou Y."/>
            <person name="Sheng Y."/>
            <person name="Liu T."/>
            <person name="Pan Y."/>
            <person name="Xia L."/>
            <person name="Li J."/>
            <person name="Zhao F."/>
            <person name="Cao W."/>
        </authorList>
    </citation>
    <scope>NUCLEOTIDE SEQUENCE</scope>
    <source>
        <strain evidence="1">Dsil-2018</strain>
    </source>
</reference>
<evidence type="ECO:0000313" key="2">
    <source>
        <dbReference type="Proteomes" id="UP000821865"/>
    </source>
</evidence>
<protein>
    <submittedName>
        <fullName evidence="1">Uncharacterized protein</fullName>
    </submittedName>
</protein>
<name>A0ACB8DUU1_DERSI</name>
<gene>
    <name evidence="1" type="ORF">HPB49_004304</name>
</gene>
<dbReference type="EMBL" id="CM023470">
    <property type="protein sequence ID" value="KAH7978041.1"/>
    <property type="molecule type" value="Genomic_DNA"/>
</dbReference>
<sequence>MRQLSVKIHAVENVVQTFPATNVLWHCRRLLQRSDPSAALAYRARLWIKFARQKLVHPTLSNDFWDTQNTQIPSSATSDKRLDAVFSEKIPGKYPPATLELEQDAALKFLKARPIPFGL</sequence>
<dbReference type="Proteomes" id="UP000821865">
    <property type="component" value="Chromosome 1"/>
</dbReference>
<comment type="caution">
    <text evidence="1">The sequence shown here is derived from an EMBL/GenBank/DDBJ whole genome shotgun (WGS) entry which is preliminary data.</text>
</comment>
<proteinExistence type="predicted"/>
<accession>A0ACB8DUU1</accession>
<organism evidence="1 2">
    <name type="scientific">Dermacentor silvarum</name>
    <name type="common">Tick</name>
    <dbReference type="NCBI Taxonomy" id="543639"/>
    <lineage>
        <taxon>Eukaryota</taxon>
        <taxon>Metazoa</taxon>
        <taxon>Ecdysozoa</taxon>
        <taxon>Arthropoda</taxon>
        <taxon>Chelicerata</taxon>
        <taxon>Arachnida</taxon>
        <taxon>Acari</taxon>
        <taxon>Parasitiformes</taxon>
        <taxon>Ixodida</taxon>
        <taxon>Ixodoidea</taxon>
        <taxon>Ixodidae</taxon>
        <taxon>Rhipicephalinae</taxon>
        <taxon>Dermacentor</taxon>
    </lineage>
</organism>